<dbReference type="EMBL" id="CAJFCV020000001">
    <property type="protein sequence ID" value="CAG9082231.1"/>
    <property type="molecule type" value="Genomic_DNA"/>
</dbReference>
<dbReference type="Proteomes" id="UP000582659">
    <property type="component" value="Unassembled WGS sequence"/>
</dbReference>
<gene>
    <name evidence="3" type="ORF">BXYJ_LOCUS858</name>
</gene>
<accession>A0A1I7S655</accession>
<dbReference type="GO" id="GO:0005615">
    <property type="term" value="C:extracellular space"/>
    <property type="evidence" value="ECO:0007669"/>
    <property type="project" value="TreeGrafter"/>
</dbReference>
<name>A0A1I7S655_BURXY</name>
<evidence type="ECO:0000313" key="4">
    <source>
        <dbReference type="EMBL" id="CAG9082231.1"/>
    </source>
</evidence>
<dbReference type="Proteomes" id="UP000659654">
    <property type="component" value="Unassembled WGS sequence"/>
</dbReference>
<sequence>MSLINWSFTVTLLISCCNGIPLNCRDHYNDGDRIGGVRTVDINHQKIEVFCDQETYGGGWTVIQQRVDGSEPFWNRTWDEYKNGFGALGKNSSFYAGNELIHLLSKQYGQFATLRIELYGDQTPRSPYANDFYFQHYNFTLADEEDFYRMKIWLDWAIIVGNASAGWYDVTYSNNIAFSTIDKISDPDKQCQTKFRMGGWWTHYCGVASLNGEYTPEHGQYGKGYGMYFTILGLYIVHPVRVRMLVRDNRL</sequence>
<evidence type="ECO:0000256" key="1">
    <source>
        <dbReference type="SAM" id="SignalP"/>
    </source>
</evidence>
<dbReference type="InterPro" id="IPR014716">
    <property type="entry name" value="Fibrinogen_a/b/g_C_1"/>
</dbReference>
<evidence type="ECO:0000313" key="5">
    <source>
        <dbReference type="Proteomes" id="UP000095284"/>
    </source>
</evidence>
<dbReference type="PROSITE" id="PS51406">
    <property type="entry name" value="FIBRINOGEN_C_2"/>
    <property type="match status" value="1"/>
</dbReference>
<protein>
    <submittedName>
        <fullName evidence="3">(pine wood nematode) hypothetical protein</fullName>
    </submittedName>
    <submittedName>
        <fullName evidence="7">Fibrinogen C-terminal domain-containing protein</fullName>
    </submittedName>
</protein>
<feature type="signal peptide" evidence="1">
    <location>
        <begin position="1"/>
        <end position="19"/>
    </location>
</feature>
<dbReference type="OrthoDB" id="7972392at2759"/>
<keyword evidence="1" id="KW-0732">Signal</keyword>
<dbReference type="PANTHER" id="PTHR19143:SF327">
    <property type="entry name" value="FI21813P1-RELATED"/>
    <property type="match status" value="1"/>
</dbReference>
<dbReference type="AlphaFoldDB" id="A0A1I7S655"/>
<dbReference type="EMBL" id="CAJFDI010000001">
    <property type="protein sequence ID" value="CAD5208622.1"/>
    <property type="molecule type" value="Genomic_DNA"/>
</dbReference>
<evidence type="ECO:0000313" key="3">
    <source>
        <dbReference type="EMBL" id="CAD5208622.1"/>
    </source>
</evidence>
<dbReference type="InterPro" id="IPR050373">
    <property type="entry name" value="Fibrinogen_C-term_domain"/>
</dbReference>
<dbReference type="InterPro" id="IPR002181">
    <property type="entry name" value="Fibrinogen_a/b/g_C_dom"/>
</dbReference>
<dbReference type="SMART" id="SM00186">
    <property type="entry name" value="FBG"/>
    <property type="match status" value="1"/>
</dbReference>
<reference evidence="7" key="1">
    <citation type="submission" date="2016-11" db="UniProtKB">
        <authorList>
            <consortium name="WormBaseParasite"/>
        </authorList>
    </citation>
    <scope>IDENTIFICATION</scope>
</reference>
<dbReference type="PANTHER" id="PTHR19143">
    <property type="entry name" value="FIBRINOGEN/TENASCIN/ANGIOPOEITIN"/>
    <property type="match status" value="1"/>
</dbReference>
<dbReference type="Proteomes" id="UP000095284">
    <property type="component" value="Unplaced"/>
</dbReference>
<dbReference type="InterPro" id="IPR036056">
    <property type="entry name" value="Fibrinogen-like_C"/>
</dbReference>
<feature type="chain" id="PRO_5035359811" evidence="1">
    <location>
        <begin position="20"/>
        <end position="251"/>
    </location>
</feature>
<evidence type="ECO:0000259" key="2">
    <source>
        <dbReference type="PROSITE" id="PS51406"/>
    </source>
</evidence>
<dbReference type="Gene3D" id="3.90.215.10">
    <property type="entry name" value="Gamma Fibrinogen, chain A, domain 1"/>
    <property type="match status" value="1"/>
</dbReference>
<feature type="domain" description="Fibrinogen C-terminal" evidence="2">
    <location>
        <begin position="15"/>
        <end position="214"/>
    </location>
</feature>
<evidence type="ECO:0000313" key="7">
    <source>
        <dbReference type="WBParaSite" id="BXY_0849100.1"/>
    </source>
</evidence>
<dbReference type="WBParaSite" id="BXY_0849100.1">
    <property type="protein sequence ID" value="BXY_0849100.1"/>
    <property type="gene ID" value="BXY_0849100"/>
</dbReference>
<dbReference type="Pfam" id="PF00147">
    <property type="entry name" value="Fibrinogen_C"/>
    <property type="match status" value="1"/>
</dbReference>
<keyword evidence="6" id="KW-1185">Reference proteome</keyword>
<proteinExistence type="predicted"/>
<reference evidence="4" key="2">
    <citation type="submission" date="2020-08" db="EMBL/GenBank/DDBJ databases">
        <authorList>
            <person name="Kikuchi T."/>
        </authorList>
    </citation>
    <scope>NUCLEOTIDE SEQUENCE</scope>
    <source>
        <strain evidence="3">Ka4C1</strain>
    </source>
</reference>
<dbReference type="eggNOG" id="KOG2579">
    <property type="taxonomic scope" value="Eukaryota"/>
</dbReference>
<dbReference type="SMR" id="A0A1I7S655"/>
<evidence type="ECO:0000313" key="6">
    <source>
        <dbReference type="Proteomes" id="UP000659654"/>
    </source>
</evidence>
<dbReference type="SUPFAM" id="SSF56496">
    <property type="entry name" value="Fibrinogen C-terminal domain-like"/>
    <property type="match status" value="1"/>
</dbReference>
<organism evidence="5 7">
    <name type="scientific">Bursaphelenchus xylophilus</name>
    <name type="common">Pinewood nematode worm</name>
    <name type="synonym">Aphelenchoides xylophilus</name>
    <dbReference type="NCBI Taxonomy" id="6326"/>
    <lineage>
        <taxon>Eukaryota</taxon>
        <taxon>Metazoa</taxon>
        <taxon>Ecdysozoa</taxon>
        <taxon>Nematoda</taxon>
        <taxon>Chromadorea</taxon>
        <taxon>Rhabditida</taxon>
        <taxon>Tylenchina</taxon>
        <taxon>Tylenchomorpha</taxon>
        <taxon>Aphelenchoidea</taxon>
        <taxon>Aphelenchoididae</taxon>
        <taxon>Bursaphelenchus</taxon>
    </lineage>
</organism>